<evidence type="ECO:0000256" key="5">
    <source>
        <dbReference type="ARBA" id="ARBA00022840"/>
    </source>
</evidence>
<evidence type="ECO:0000313" key="9">
    <source>
        <dbReference type="EMBL" id="EDV93784.1"/>
    </source>
</evidence>
<protein>
    <submittedName>
        <fullName evidence="9">GH18102</fullName>
    </submittedName>
</protein>
<feature type="region of interest" description="Disordered" evidence="7">
    <location>
        <begin position="1"/>
        <end position="83"/>
    </location>
</feature>
<dbReference type="GO" id="GO:0033316">
    <property type="term" value="P:meiotic spindle assembly checkpoint signaling"/>
    <property type="evidence" value="ECO:0007669"/>
    <property type="project" value="EnsemblMetazoa"/>
</dbReference>
<gene>
    <name evidence="9" type="primary">Dgri\GH18102</name>
    <name evidence="9" type="ORF">Dgri_GH18102</name>
</gene>
<reference evidence="9 10" key="1">
    <citation type="journal article" date="2007" name="Nature">
        <title>Evolution of genes and genomes on the Drosophila phylogeny.</title>
        <authorList>
            <consortium name="Drosophila 12 Genomes Consortium"/>
            <person name="Clark A.G."/>
            <person name="Eisen M.B."/>
            <person name="Smith D.R."/>
            <person name="Bergman C.M."/>
            <person name="Oliver B."/>
            <person name="Markow T.A."/>
            <person name="Kaufman T.C."/>
            <person name="Kellis M."/>
            <person name="Gelbart W."/>
            <person name="Iyer V.N."/>
            <person name="Pollard D.A."/>
            <person name="Sackton T.B."/>
            <person name="Larracuente A.M."/>
            <person name="Singh N.D."/>
            <person name="Abad J.P."/>
            <person name="Abt D.N."/>
            <person name="Adryan B."/>
            <person name="Aguade M."/>
            <person name="Akashi H."/>
            <person name="Anderson W.W."/>
            <person name="Aquadro C.F."/>
            <person name="Ardell D.H."/>
            <person name="Arguello R."/>
            <person name="Artieri C.G."/>
            <person name="Barbash D.A."/>
            <person name="Barker D."/>
            <person name="Barsanti P."/>
            <person name="Batterham P."/>
            <person name="Batzoglou S."/>
            <person name="Begun D."/>
            <person name="Bhutkar A."/>
            <person name="Blanco E."/>
            <person name="Bosak S.A."/>
            <person name="Bradley R.K."/>
            <person name="Brand A.D."/>
            <person name="Brent M.R."/>
            <person name="Brooks A.N."/>
            <person name="Brown R.H."/>
            <person name="Butlin R.K."/>
            <person name="Caggese C."/>
            <person name="Calvi B.R."/>
            <person name="Bernardo de Carvalho A."/>
            <person name="Caspi A."/>
            <person name="Castrezana S."/>
            <person name="Celniker S.E."/>
            <person name="Chang J.L."/>
            <person name="Chapple C."/>
            <person name="Chatterji S."/>
            <person name="Chinwalla A."/>
            <person name="Civetta A."/>
            <person name="Clifton S.W."/>
            <person name="Comeron J.M."/>
            <person name="Costello J.C."/>
            <person name="Coyne J.A."/>
            <person name="Daub J."/>
            <person name="David R.G."/>
            <person name="Delcher A.L."/>
            <person name="Delehaunty K."/>
            <person name="Do C.B."/>
            <person name="Ebling H."/>
            <person name="Edwards K."/>
            <person name="Eickbush T."/>
            <person name="Evans J.D."/>
            <person name="Filipski A."/>
            <person name="Findeiss S."/>
            <person name="Freyhult E."/>
            <person name="Fulton L."/>
            <person name="Fulton R."/>
            <person name="Garcia A.C."/>
            <person name="Gardiner A."/>
            <person name="Garfield D.A."/>
            <person name="Garvin B.E."/>
            <person name="Gibson G."/>
            <person name="Gilbert D."/>
            <person name="Gnerre S."/>
            <person name="Godfrey J."/>
            <person name="Good R."/>
            <person name="Gotea V."/>
            <person name="Gravely B."/>
            <person name="Greenberg A.J."/>
            <person name="Griffiths-Jones S."/>
            <person name="Gross S."/>
            <person name="Guigo R."/>
            <person name="Gustafson E.A."/>
            <person name="Haerty W."/>
            <person name="Hahn M.W."/>
            <person name="Halligan D.L."/>
            <person name="Halpern A.L."/>
            <person name="Halter G.M."/>
            <person name="Han M.V."/>
            <person name="Heger A."/>
            <person name="Hillier L."/>
            <person name="Hinrichs A.S."/>
            <person name="Holmes I."/>
            <person name="Hoskins R.A."/>
            <person name="Hubisz M.J."/>
            <person name="Hultmark D."/>
            <person name="Huntley M.A."/>
            <person name="Jaffe D.B."/>
            <person name="Jagadeeshan S."/>
            <person name="Jeck W.R."/>
            <person name="Johnson J."/>
            <person name="Jones C.D."/>
            <person name="Jordan W.C."/>
            <person name="Karpen G.H."/>
            <person name="Kataoka E."/>
            <person name="Keightley P.D."/>
            <person name="Kheradpour P."/>
            <person name="Kirkness E.F."/>
            <person name="Koerich L.B."/>
            <person name="Kristiansen K."/>
            <person name="Kudrna D."/>
            <person name="Kulathinal R.J."/>
            <person name="Kumar S."/>
            <person name="Kwok R."/>
            <person name="Lander E."/>
            <person name="Langley C.H."/>
            <person name="Lapoint R."/>
            <person name="Lazzaro B.P."/>
            <person name="Lee S.J."/>
            <person name="Levesque L."/>
            <person name="Li R."/>
            <person name="Lin C.F."/>
            <person name="Lin M.F."/>
            <person name="Lindblad-Toh K."/>
            <person name="Llopart A."/>
            <person name="Long M."/>
            <person name="Low L."/>
            <person name="Lozovsky E."/>
            <person name="Lu J."/>
            <person name="Luo M."/>
            <person name="Machado C.A."/>
            <person name="Makalowski W."/>
            <person name="Marzo M."/>
            <person name="Matsuda M."/>
            <person name="Matzkin L."/>
            <person name="McAllister B."/>
            <person name="McBride C.S."/>
            <person name="McKernan B."/>
            <person name="McKernan K."/>
            <person name="Mendez-Lago M."/>
            <person name="Minx P."/>
            <person name="Mollenhauer M.U."/>
            <person name="Montooth K."/>
            <person name="Mount S.M."/>
            <person name="Mu X."/>
            <person name="Myers E."/>
            <person name="Negre B."/>
            <person name="Newfeld S."/>
            <person name="Nielsen R."/>
            <person name="Noor M.A."/>
            <person name="O'Grady P."/>
            <person name="Pachter L."/>
            <person name="Papaceit M."/>
            <person name="Parisi M.J."/>
            <person name="Parisi M."/>
            <person name="Parts L."/>
            <person name="Pedersen J.S."/>
            <person name="Pesole G."/>
            <person name="Phillippy A.M."/>
            <person name="Ponting C.P."/>
            <person name="Pop M."/>
            <person name="Porcelli D."/>
            <person name="Powell J.R."/>
            <person name="Prohaska S."/>
            <person name="Pruitt K."/>
            <person name="Puig M."/>
            <person name="Quesneville H."/>
            <person name="Ram K.R."/>
            <person name="Rand D."/>
            <person name="Rasmussen M.D."/>
            <person name="Reed L.K."/>
            <person name="Reenan R."/>
            <person name="Reily A."/>
            <person name="Remington K.A."/>
            <person name="Rieger T.T."/>
            <person name="Ritchie M.G."/>
            <person name="Robin C."/>
            <person name="Rogers Y.H."/>
            <person name="Rohde C."/>
            <person name="Rozas J."/>
            <person name="Rubenfield M.J."/>
            <person name="Ruiz A."/>
            <person name="Russo S."/>
            <person name="Salzberg S.L."/>
            <person name="Sanchez-Gracia A."/>
            <person name="Saranga D.J."/>
            <person name="Sato H."/>
            <person name="Schaeffer S.W."/>
            <person name="Schatz M.C."/>
            <person name="Schlenke T."/>
            <person name="Schwartz R."/>
            <person name="Segarra C."/>
            <person name="Singh R.S."/>
            <person name="Sirot L."/>
            <person name="Sirota M."/>
            <person name="Sisneros N.B."/>
            <person name="Smith C.D."/>
            <person name="Smith T.F."/>
            <person name="Spieth J."/>
            <person name="Stage D.E."/>
            <person name="Stark A."/>
            <person name="Stephan W."/>
            <person name="Strausberg R.L."/>
            <person name="Strempel S."/>
            <person name="Sturgill D."/>
            <person name="Sutton G."/>
            <person name="Sutton G.G."/>
            <person name="Tao W."/>
            <person name="Teichmann S."/>
            <person name="Tobari Y.N."/>
            <person name="Tomimura Y."/>
            <person name="Tsolas J.M."/>
            <person name="Valente V.L."/>
            <person name="Venter E."/>
            <person name="Venter J.C."/>
            <person name="Vicario S."/>
            <person name="Vieira F.G."/>
            <person name="Vilella A.J."/>
            <person name="Villasante A."/>
            <person name="Walenz B."/>
            <person name="Wang J."/>
            <person name="Wasserman M."/>
            <person name="Watts T."/>
            <person name="Wilson D."/>
            <person name="Wilson R.K."/>
            <person name="Wing R.A."/>
            <person name="Wolfner M.F."/>
            <person name="Wong A."/>
            <person name="Wong G.K."/>
            <person name="Wu C.I."/>
            <person name="Wu G."/>
            <person name="Yamamoto D."/>
            <person name="Yang H.P."/>
            <person name="Yang S.P."/>
            <person name="Yorke J.A."/>
            <person name="Yoshida K."/>
            <person name="Zdobnov E."/>
            <person name="Zhang P."/>
            <person name="Zhang Y."/>
            <person name="Zimin A.V."/>
            <person name="Baldwin J."/>
            <person name="Abdouelleil A."/>
            <person name="Abdulkadir J."/>
            <person name="Abebe A."/>
            <person name="Abera B."/>
            <person name="Abreu J."/>
            <person name="Acer S.C."/>
            <person name="Aftuck L."/>
            <person name="Alexander A."/>
            <person name="An P."/>
            <person name="Anderson E."/>
            <person name="Anderson S."/>
            <person name="Arachi H."/>
            <person name="Azer M."/>
            <person name="Bachantsang P."/>
            <person name="Barry A."/>
            <person name="Bayul T."/>
            <person name="Berlin A."/>
            <person name="Bessette D."/>
            <person name="Bloom T."/>
            <person name="Blye J."/>
            <person name="Boguslavskiy L."/>
            <person name="Bonnet C."/>
            <person name="Boukhgalter B."/>
            <person name="Bourzgui I."/>
            <person name="Brown A."/>
            <person name="Cahill P."/>
            <person name="Channer S."/>
            <person name="Cheshatsang Y."/>
            <person name="Chuda L."/>
            <person name="Citroen M."/>
            <person name="Collymore A."/>
            <person name="Cooke P."/>
            <person name="Costello M."/>
            <person name="D'Aco K."/>
            <person name="Daza R."/>
            <person name="De Haan G."/>
            <person name="DeGray S."/>
            <person name="DeMaso C."/>
            <person name="Dhargay N."/>
            <person name="Dooley K."/>
            <person name="Dooley E."/>
            <person name="Doricent M."/>
            <person name="Dorje P."/>
            <person name="Dorjee K."/>
            <person name="Dupes A."/>
            <person name="Elong R."/>
            <person name="Falk J."/>
            <person name="Farina A."/>
            <person name="Faro S."/>
            <person name="Ferguson D."/>
            <person name="Fisher S."/>
            <person name="Foley C.D."/>
            <person name="Franke A."/>
            <person name="Friedrich D."/>
            <person name="Gadbois L."/>
            <person name="Gearin G."/>
            <person name="Gearin C.R."/>
            <person name="Giannoukos G."/>
            <person name="Goode T."/>
            <person name="Graham J."/>
            <person name="Grandbois E."/>
            <person name="Grewal S."/>
            <person name="Gyaltsen K."/>
            <person name="Hafez N."/>
            <person name="Hagos B."/>
            <person name="Hall J."/>
            <person name="Henson C."/>
            <person name="Hollinger A."/>
            <person name="Honan T."/>
            <person name="Huard M.D."/>
            <person name="Hughes L."/>
            <person name="Hurhula B."/>
            <person name="Husby M.E."/>
            <person name="Kamat A."/>
            <person name="Kanga B."/>
            <person name="Kashin S."/>
            <person name="Khazanovich D."/>
            <person name="Kisner P."/>
            <person name="Lance K."/>
            <person name="Lara M."/>
            <person name="Lee W."/>
            <person name="Lennon N."/>
            <person name="Letendre F."/>
            <person name="LeVine R."/>
            <person name="Lipovsky A."/>
            <person name="Liu X."/>
            <person name="Liu J."/>
            <person name="Liu S."/>
            <person name="Lokyitsang T."/>
            <person name="Lokyitsang Y."/>
            <person name="Lubonja R."/>
            <person name="Lui A."/>
            <person name="MacDonald P."/>
            <person name="Magnisalis V."/>
            <person name="Maru K."/>
            <person name="Matthews C."/>
            <person name="McCusker W."/>
            <person name="McDonough S."/>
            <person name="Mehta T."/>
            <person name="Meldrim J."/>
            <person name="Meneus L."/>
            <person name="Mihai O."/>
            <person name="Mihalev A."/>
            <person name="Mihova T."/>
            <person name="Mittelman R."/>
            <person name="Mlenga V."/>
            <person name="Montmayeur A."/>
            <person name="Mulrain L."/>
            <person name="Navidi A."/>
            <person name="Naylor J."/>
            <person name="Negash T."/>
            <person name="Nguyen T."/>
            <person name="Nguyen N."/>
            <person name="Nicol R."/>
            <person name="Norbu C."/>
            <person name="Norbu N."/>
            <person name="Novod N."/>
            <person name="O'Neill B."/>
            <person name="Osman S."/>
            <person name="Markiewicz E."/>
            <person name="Oyono O.L."/>
            <person name="Patti C."/>
            <person name="Phunkhang P."/>
            <person name="Pierre F."/>
            <person name="Priest M."/>
            <person name="Raghuraman S."/>
            <person name="Rege F."/>
            <person name="Reyes R."/>
            <person name="Rise C."/>
            <person name="Rogov P."/>
            <person name="Ross K."/>
            <person name="Ryan E."/>
            <person name="Settipalli S."/>
            <person name="Shea T."/>
            <person name="Sherpa N."/>
            <person name="Shi L."/>
            <person name="Shih D."/>
            <person name="Sparrow T."/>
            <person name="Spaulding J."/>
            <person name="Stalker J."/>
            <person name="Stange-Thomann N."/>
            <person name="Stavropoulos S."/>
            <person name="Stone C."/>
            <person name="Strader C."/>
            <person name="Tesfaye S."/>
            <person name="Thomson T."/>
            <person name="Thoulutsang Y."/>
            <person name="Thoulutsang D."/>
            <person name="Topham K."/>
            <person name="Topping I."/>
            <person name="Tsamla T."/>
            <person name="Vassiliev H."/>
            <person name="Vo A."/>
            <person name="Wangchuk T."/>
            <person name="Wangdi T."/>
            <person name="Weiand M."/>
            <person name="Wilkinson J."/>
            <person name="Wilson A."/>
            <person name="Yadav S."/>
            <person name="Young G."/>
            <person name="Yu Q."/>
            <person name="Zembek L."/>
            <person name="Zhong D."/>
            <person name="Zimmer A."/>
            <person name="Zwirko Z."/>
            <person name="Jaffe D.B."/>
            <person name="Alvarez P."/>
            <person name="Brockman W."/>
            <person name="Butler J."/>
            <person name="Chin C."/>
            <person name="Gnerre S."/>
            <person name="Grabherr M."/>
            <person name="Kleber M."/>
            <person name="Mauceli E."/>
            <person name="MacCallum I."/>
        </authorList>
    </citation>
    <scope>NUCLEOTIDE SEQUENCE [LARGE SCALE GENOMIC DNA]</scope>
    <source>
        <strain evidence="10">Tucson 15287-2541.00</strain>
    </source>
</reference>
<organism evidence="10">
    <name type="scientific">Drosophila grimshawi</name>
    <name type="common">Hawaiian fruit fly</name>
    <name type="synonym">Idiomyia grimshawi</name>
    <dbReference type="NCBI Taxonomy" id="7222"/>
    <lineage>
        <taxon>Eukaryota</taxon>
        <taxon>Metazoa</taxon>
        <taxon>Ecdysozoa</taxon>
        <taxon>Arthropoda</taxon>
        <taxon>Hexapoda</taxon>
        <taxon>Insecta</taxon>
        <taxon>Pterygota</taxon>
        <taxon>Neoptera</taxon>
        <taxon>Endopterygota</taxon>
        <taxon>Diptera</taxon>
        <taxon>Brachycera</taxon>
        <taxon>Muscomorpha</taxon>
        <taxon>Ephydroidea</taxon>
        <taxon>Drosophilidae</taxon>
        <taxon>Drosophila</taxon>
        <taxon>Hawaiian Drosophila</taxon>
    </lineage>
</organism>
<dbReference type="GO" id="GO:0004674">
    <property type="term" value="F:protein serine/threonine kinase activity"/>
    <property type="evidence" value="ECO:0007669"/>
    <property type="project" value="UniProtKB-KW"/>
</dbReference>
<dbReference type="Gene3D" id="1.10.510.10">
    <property type="entry name" value="Transferase(Phosphotransferase) domain 1"/>
    <property type="match status" value="1"/>
</dbReference>
<dbReference type="InterPro" id="IPR000719">
    <property type="entry name" value="Prot_kinase_dom"/>
</dbReference>
<dbReference type="InterPro" id="IPR017441">
    <property type="entry name" value="Protein_kinase_ATP_BS"/>
</dbReference>
<keyword evidence="2" id="KW-0808">Transferase</keyword>
<dbReference type="FunFam" id="3.30.200.20:FF:000131">
    <property type="entry name" value="Dual specificity protein kinase TTK"/>
    <property type="match status" value="1"/>
</dbReference>
<dbReference type="SMR" id="B4JH06"/>
<evidence type="ECO:0000256" key="2">
    <source>
        <dbReference type="ARBA" id="ARBA00022679"/>
    </source>
</evidence>
<proteinExistence type="predicted"/>
<feature type="region of interest" description="Disordered" evidence="7">
    <location>
        <begin position="151"/>
        <end position="211"/>
    </location>
</feature>
<dbReference type="PANTHER" id="PTHR22974">
    <property type="entry name" value="MIXED LINEAGE PROTEIN KINASE"/>
    <property type="match status" value="1"/>
</dbReference>
<dbReference type="GO" id="GO:0048133">
    <property type="term" value="P:male germ-line stem cell asymmetric division"/>
    <property type="evidence" value="ECO:0007669"/>
    <property type="project" value="EnsemblMetazoa"/>
</dbReference>
<keyword evidence="5 6" id="KW-0067">ATP-binding</keyword>
<keyword evidence="4" id="KW-0418">Kinase</keyword>
<feature type="domain" description="Protein kinase" evidence="8">
    <location>
        <begin position="357"/>
        <end position="632"/>
    </location>
</feature>
<evidence type="ECO:0000256" key="1">
    <source>
        <dbReference type="ARBA" id="ARBA00022527"/>
    </source>
</evidence>
<accession>B4JH06</accession>
<dbReference type="GO" id="GO:0005634">
    <property type="term" value="C:nucleus"/>
    <property type="evidence" value="ECO:0007669"/>
    <property type="project" value="TreeGrafter"/>
</dbReference>
<dbReference type="EMBL" id="CH916369">
    <property type="protein sequence ID" value="EDV93784.1"/>
    <property type="molecule type" value="Genomic_DNA"/>
</dbReference>
<dbReference type="SUPFAM" id="SSF56112">
    <property type="entry name" value="Protein kinase-like (PK-like)"/>
    <property type="match status" value="1"/>
</dbReference>
<dbReference type="FunFam" id="1.10.510.10:FF:001076">
    <property type="entry name" value="Altered disjunction"/>
    <property type="match status" value="1"/>
</dbReference>
<name>B4JH06_DROGR</name>
<dbReference type="PROSITE" id="PS50011">
    <property type="entry name" value="PROTEIN_KINASE_DOM"/>
    <property type="match status" value="1"/>
</dbReference>
<dbReference type="InParanoid" id="B4JH06"/>
<feature type="compositionally biased region" description="Polar residues" evidence="7">
    <location>
        <begin position="275"/>
        <end position="290"/>
    </location>
</feature>
<dbReference type="OrthoDB" id="20524at2759"/>
<dbReference type="GO" id="GO:0005524">
    <property type="term" value="F:ATP binding"/>
    <property type="evidence" value="ECO:0007669"/>
    <property type="project" value="UniProtKB-UniRule"/>
</dbReference>
<sequence length="646" mass="70738">MTTPAPRHIKDLLTFGTDSEDEYANSPCKPPKAKDAASAPAARSQKDANDNANKENVGQTQDKARHTENESTPPAYSMFPRRPSEMRMLDSDSEDEDNNLNCAILNDSFVLTPTHELTGSNSGVSSAAAVPLRASDSNLSFLGRFGNMGINCSGSTKTTTTTKKSPNPQKQPAQKPAPPTLKIISKQRKVVNSESPLRAGPATSTYKSHAIPETEFVTPQVCSMSTKQTTQQKARNEVANQFRAQKVLFQTPMTVSRGAPFTSDSLTFSLCDTISESPDTPAQPKESSYNKTKKSLDRAFRTTEQIKPAVPDEQPAPTPVSVPVSVSNSVPVAAVPAKPEAAAKSSCSVLQIKSHEYVMVKKLGCGGSSSVYLARRKDTGQEFALKVVDLQADPVVVQGYLNETKLLEKLQGNACVVSLYDYELLRQESKLYMVMEKGDCDLNKILQGFTTNIPLYNLMNILYQMLQAVNYIHQNGVIHSDLKPANFLMVNGRLKLIDFGIASNIAVDSTSIIKFSQAGTFNYISPEALTDISSGTSPMRGSNQPKIKISTKSDVWSLGCILYLLLYQKTPFGHIRNINAKMNAIANPGTSIEYPAIPIYYPIMLVHMVKNCLQLSPKKRPSCVELLQYPFHMVIPLQNLQLASKR</sequence>
<dbReference type="InterPro" id="IPR008271">
    <property type="entry name" value="Ser/Thr_kinase_AS"/>
</dbReference>
<dbReference type="HOGENOM" id="CLU_427793_0_0_1"/>
<evidence type="ECO:0000313" key="10">
    <source>
        <dbReference type="Proteomes" id="UP000001070"/>
    </source>
</evidence>
<dbReference type="GO" id="GO:0007094">
    <property type="term" value="P:mitotic spindle assembly checkpoint signaling"/>
    <property type="evidence" value="ECO:0007669"/>
    <property type="project" value="EnsemblMetazoa"/>
</dbReference>
<dbReference type="GO" id="GO:0000705">
    <property type="term" value="P:achiasmate meiosis I"/>
    <property type="evidence" value="ECO:0007669"/>
    <property type="project" value="EnsemblMetazoa"/>
</dbReference>
<dbReference type="InterPro" id="IPR011009">
    <property type="entry name" value="Kinase-like_dom_sf"/>
</dbReference>
<feature type="binding site" evidence="6">
    <location>
        <position position="386"/>
    </location>
    <ligand>
        <name>ATP</name>
        <dbReference type="ChEBI" id="CHEBI:30616"/>
    </ligand>
</feature>
<dbReference type="Gene3D" id="3.30.200.20">
    <property type="entry name" value="Phosphorylase Kinase, domain 1"/>
    <property type="match status" value="1"/>
</dbReference>
<dbReference type="PANTHER" id="PTHR22974:SF21">
    <property type="entry name" value="DUAL SPECIFICITY PROTEIN KINASE TTK"/>
    <property type="match status" value="1"/>
</dbReference>
<evidence type="ECO:0000256" key="3">
    <source>
        <dbReference type="ARBA" id="ARBA00022741"/>
    </source>
</evidence>
<dbReference type="GO" id="GO:0000940">
    <property type="term" value="C:outer kinetochore"/>
    <property type="evidence" value="ECO:0007669"/>
    <property type="project" value="EnsemblMetazoa"/>
</dbReference>
<keyword evidence="3 6" id="KW-0547">Nucleotide-binding</keyword>
<dbReference type="GO" id="GO:0005813">
    <property type="term" value="C:centrosome"/>
    <property type="evidence" value="ECO:0007669"/>
    <property type="project" value="EnsemblMetazoa"/>
</dbReference>
<feature type="region of interest" description="Disordered" evidence="7">
    <location>
        <begin position="275"/>
        <end position="296"/>
    </location>
</feature>
<dbReference type="eggNOG" id="KOG0596">
    <property type="taxonomic scope" value="Eukaryota"/>
</dbReference>
<dbReference type="PROSITE" id="PS00107">
    <property type="entry name" value="PROTEIN_KINASE_ATP"/>
    <property type="match status" value="1"/>
</dbReference>
<dbReference type="GO" id="GO:0043060">
    <property type="term" value="P:meiotic metaphase I homologous chromosome alignment"/>
    <property type="evidence" value="ECO:0007669"/>
    <property type="project" value="EnsemblMetazoa"/>
</dbReference>
<dbReference type="STRING" id="7222.B4JH06"/>
<dbReference type="Proteomes" id="UP000001070">
    <property type="component" value="Unassembled WGS sequence"/>
</dbReference>
<dbReference type="FunCoup" id="B4JH06">
    <property type="interactions" value="108"/>
</dbReference>
<dbReference type="GO" id="GO:0004712">
    <property type="term" value="F:protein serine/threonine/tyrosine kinase activity"/>
    <property type="evidence" value="ECO:0007669"/>
    <property type="project" value="TreeGrafter"/>
</dbReference>
<dbReference type="PROSITE" id="PS00108">
    <property type="entry name" value="PROTEIN_KINASE_ST"/>
    <property type="match status" value="1"/>
</dbReference>
<dbReference type="AlphaFoldDB" id="B4JH06"/>
<feature type="compositionally biased region" description="Low complexity" evidence="7">
    <location>
        <begin position="156"/>
        <end position="174"/>
    </location>
</feature>
<dbReference type="Pfam" id="PF00069">
    <property type="entry name" value="Pkinase"/>
    <property type="match status" value="1"/>
</dbReference>
<dbReference type="GO" id="GO:0032837">
    <property type="term" value="P:distributive segregation"/>
    <property type="evidence" value="ECO:0007669"/>
    <property type="project" value="EnsemblMetazoa"/>
</dbReference>
<dbReference type="KEGG" id="dgr:6563948"/>
<dbReference type="GO" id="GO:0001666">
    <property type="term" value="P:response to hypoxia"/>
    <property type="evidence" value="ECO:0007669"/>
    <property type="project" value="EnsemblMetazoa"/>
</dbReference>
<dbReference type="PhylomeDB" id="B4JH06"/>
<evidence type="ECO:0000256" key="7">
    <source>
        <dbReference type="SAM" id="MobiDB-lite"/>
    </source>
</evidence>
<feature type="compositionally biased region" description="Basic and acidic residues" evidence="7">
    <location>
        <begin position="44"/>
        <end position="53"/>
    </location>
</feature>
<evidence type="ECO:0000259" key="8">
    <source>
        <dbReference type="PROSITE" id="PS50011"/>
    </source>
</evidence>
<dbReference type="InterPro" id="IPR027084">
    <property type="entry name" value="Mps1_cat"/>
</dbReference>
<keyword evidence="1" id="KW-0723">Serine/threonine-protein kinase</keyword>
<dbReference type="GO" id="GO:0034501">
    <property type="term" value="P:protein localization to kinetochore"/>
    <property type="evidence" value="ECO:0007669"/>
    <property type="project" value="TreeGrafter"/>
</dbReference>
<evidence type="ECO:0000256" key="4">
    <source>
        <dbReference type="ARBA" id="ARBA00022777"/>
    </source>
</evidence>
<evidence type="ECO:0000256" key="6">
    <source>
        <dbReference type="PROSITE-ProRule" id="PRU10141"/>
    </source>
</evidence>
<dbReference type="GO" id="GO:0016321">
    <property type="term" value="P:female meiosis chromosome segregation"/>
    <property type="evidence" value="ECO:0007669"/>
    <property type="project" value="EnsemblMetazoa"/>
</dbReference>
<dbReference type="OMA" id="HMVIPLQ"/>
<dbReference type="SMART" id="SM00220">
    <property type="entry name" value="S_TKc"/>
    <property type="match status" value="1"/>
</dbReference>
<keyword evidence="10" id="KW-1185">Reference proteome</keyword>
<dbReference type="CDD" id="cd14131">
    <property type="entry name" value="PKc_Mps1"/>
    <property type="match status" value="1"/>
</dbReference>